<reference evidence="1 2" key="1">
    <citation type="submission" date="2022-06" db="EMBL/GenBank/DDBJ databases">
        <title>Thiomicrohabdus sp. nov, an obligately chemolithoautotrophic, sulfur-oxidizing bacterium isolated from beach of Guanyin Mountain. Amoy.</title>
        <authorList>
            <person name="Zhu H."/>
        </authorList>
    </citation>
    <scope>NUCLEOTIDE SEQUENCE [LARGE SCALE GENOMIC DNA]</scope>
    <source>
        <strain evidence="1 2">XGS-01</strain>
    </source>
</reference>
<gene>
    <name evidence="1" type="ORF">NR989_08630</name>
</gene>
<keyword evidence="2" id="KW-1185">Reference proteome</keyword>
<proteinExistence type="predicted"/>
<dbReference type="Proteomes" id="UP001222275">
    <property type="component" value="Chromosome"/>
</dbReference>
<dbReference type="RefSeq" id="WP_275594334.1">
    <property type="nucleotide sequence ID" value="NZ_CP102381.1"/>
</dbReference>
<evidence type="ECO:0000313" key="1">
    <source>
        <dbReference type="EMBL" id="WEJ62077.1"/>
    </source>
</evidence>
<dbReference type="EMBL" id="CP102381">
    <property type="protein sequence ID" value="WEJ62077.1"/>
    <property type="molecule type" value="Genomic_DNA"/>
</dbReference>
<protein>
    <submittedName>
        <fullName evidence="1">Uncharacterized protein</fullName>
    </submittedName>
</protein>
<organism evidence="1 2">
    <name type="scientific">Thiomicrorhabdus lithotrophica</name>
    <dbReference type="NCBI Taxonomy" id="2949997"/>
    <lineage>
        <taxon>Bacteria</taxon>
        <taxon>Pseudomonadati</taxon>
        <taxon>Pseudomonadota</taxon>
        <taxon>Gammaproteobacteria</taxon>
        <taxon>Thiotrichales</taxon>
        <taxon>Piscirickettsiaceae</taxon>
        <taxon>Thiomicrorhabdus</taxon>
    </lineage>
</organism>
<accession>A0ABY8CB89</accession>
<name>A0ABY8CB89_9GAMM</name>
<evidence type="ECO:0000313" key="2">
    <source>
        <dbReference type="Proteomes" id="UP001222275"/>
    </source>
</evidence>
<sequence length="75" mass="8570">MNNSQTYTQLYVLKISGQHGLVFKCKHASPEYLQQLADQQLNLDGTHFTHYDIHPSSHSNSELTQCELLLHFTPA</sequence>